<dbReference type="PANTHER" id="PTHR11559">
    <property type="entry name" value="CARBOXYLESTERASE"/>
    <property type="match status" value="1"/>
</dbReference>
<dbReference type="EMBL" id="CP045809">
    <property type="protein sequence ID" value="QHN36626.1"/>
    <property type="molecule type" value="Genomic_DNA"/>
</dbReference>
<dbReference type="Gene3D" id="3.40.50.1820">
    <property type="entry name" value="alpha/beta hydrolase"/>
    <property type="match status" value="1"/>
</dbReference>
<dbReference type="RefSeq" id="WP_213244893.1">
    <property type="nucleotide sequence ID" value="NZ_CP045806.1"/>
</dbReference>
<feature type="domain" description="Carboxylesterase type B" evidence="5">
    <location>
        <begin position="379"/>
        <end position="498"/>
    </location>
</feature>
<reference evidence="6" key="1">
    <citation type="journal article" date="2021" name="Nat. Microbiol.">
        <title>Cocultivation of an ultrasmall environmental parasitic bacterium with lytic ability against bacteria associated with wastewater foams.</title>
        <authorList>
            <person name="Batinovic S."/>
            <person name="Rose J.J.A."/>
            <person name="Ratcliffe J."/>
            <person name="Seviour R.J."/>
            <person name="Petrovski S."/>
        </authorList>
    </citation>
    <scope>NUCLEOTIDE SEQUENCE</scope>
    <source>
        <strain evidence="6">CON9</strain>
    </source>
</reference>
<protein>
    <recommendedName>
        <fullName evidence="4">Carboxylic ester hydrolase</fullName>
        <ecNumber evidence="4">3.1.1.-</ecNumber>
    </recommendedName>
</protein>
<evidence type="ECO:0000259" key="5">
    <source>
        <dbReference type="Pfam" id="PF00135"/>
    </source>
</evidence>
<feature type="domain" description="Carboxylesterase type B" evidence="5">
    <location>
        <begin position="6"/>
        <end position="347"/>
    </location>
</feature>
<evidence type="ECO:0000256" key="2">
    <source>
        <dbReference type="ARBA" id="ARBA00010515"/>
    </source>
</evidence>
<evidence type="ECO:0000256" key="4">
    <source>
        <dbReference type="RuleBase" id="RU361235"/>
    </source>
</evidence>
<organism evidence="6 7">
    <name type="scientific">Gordonia pseudamarae</name>
    <dbReference type="NCBI Taxonomy" id="2831662"/>
    <lineage>
        <taxon>Bacteria</taxon>
        <taxon>Bacillati</taxon>
        <taxon>Actinomycetota</taxon>
        <taxon>Actinomycetes</taxon>
        <taxon>Mycobacteriales</taxon>
        <taxon>Gordoniaceae</taxon>
        <taxon>Gordonia</taxon>
    </lineage>
</organism>
<dbReference type="EC" id="3.1.1.-" evidence="4"/>
<dbReference type="InterPro" id="IPR050309">
    <property type="entry name" value="Type-B_Carboxylest/Lipase"/>
</dbReference>
<evidence type="ECO:0000256" key="3">
    <source>
        <dbReference type="ARBA" id="ARBA00022801"/>
    </source>
</evidence>
<dbReference type="PROSITE" id="PS00941">
    <property type="entry name" value="CARBOXYLESTERASE_B_2"/>
    <property type="match status" value="1"/>
</dbReference>
<dbReference type="InterPro" id="IPR029058">
    <property type="entry name" value="AB_hydrolase_fold"/>
</dbReference>
<gene>
    <name evidence="6" type="ORF">GII31_18720</name>
</gene>
<dbReference type="InterPro" id="IPR019826">
    <property type="entry name" value="Carboxylesterase_B_AS"/>
</dbReference>
<dbReference type="PROSITE" id="PS00122">
    <property type="entry name" value="CARBOXYLESTERASE_B_1"/>
    <property type="match status" value="1"/>
</dbReference>
<dbReference type="InterPro" id="IPR002168">
    <property type="entry name" value="Lipase_GDXG_HIS_AS"/>
</dbReference>
<dbReference type="Proteomes" id="UP001059836">
    <property type="component" value="Chromosome"/>
</dbReference>
<comment type="similarity">
    <text evidence="1 4">Belongs to the type-B carboxylesterase/lipase family.</text>
</comment>
<dbReference type="SUPFAM" id="SSF53474">
    <property type="entry name" value="alpha/beta-Hydrolases"/>
    <property type="match status" value="1"/>
</dbReference>
<dbReference type="InterPro" id="IPR002018">
    <property type="entry name" value="CarbesteraseB"/>
</dbReference>
<evidence type="ECO:0000313" key="6">
    <source>
        <dbReference type="EMBL" id="QHN36626.1"/>
    </source>
</evidence>
<proteinExistence type="inferred from homology"/>
<dbReference type="InterPro" id="IPR019819">
    <property type="entry name" value="Carboxylesterase_B_CS"/>
</dbReference>
<comment type="similarity">
    <text evidence="2">Belongs to the 'GDXG' lipolytic enzyme family.</text>
</comment>
<keyword evidence="7" id="KW-1185">Reference proteome</keyword>
<dbReference type="PROSITE" id="PS01173">
    <property type="entry name" value="LIPASE_GDXG_HIS"/>
    <property type="match status" value="1"/>
</dbReference>
<dbReference type="Pfam" id="PF00135">
    <property type="entry name" value="COesterase"/>
    <property type="match status" value="2"/>
</dbReference>
<evidence type="ECO:0000256" key="1">
    <source>
        <dbReference type="ARBA" id="ARBA00005964"/>
    </source>
</evidence>
<sequence length="517" mass="55387">MTTLSSIVSTDLGLVEGVHGRRTRKGTISWKGIPFAAAPIAGNRFRAPQPATPWPGVRPAKAYGKAAMQDKRFTAVGPGKYQQTGEDCLTLNVFSPDSVRSTPRPVMVFIHGGAYIMGTTATPLYDGSSLARSQDVVVVTVQYRFGPFGYLDFSAYSTDERTFESNIGIRDHLAALDWVRRNIAAFGGDPGNVTVFGESAGGSAVLALMASPAARGLFHAAIAQSPAPELVVEAPDARAYADAFLRILENPRYRAGSAGDEEPISAERARQLLTRASSADLHKAGARLMGYAKHADVISPIPYGPVIGDDVLPTAPLSAAQAGTLLPVPLIIGTNHDEGQLFAKVWNILPPAEKTVIEAAGVDSWNEISALYESGGPDGVRLSADAVFWAPSITVADGHSTVAPTYVYRYDYATEMLHRTGFGATHAMELFAVFGAFRSALGAGMAVGSWRAAGRVTHTVQRHWGNFALVHTPVVGWPAYTTNQRRVLLIDDPCRVRVDPGRERRAAWQKAHAARAR</sequence>
<keyword evidence="3 4" id="KW-0378">Hydrolase</keyword>
<evidence type="ECO:0000313" key="7">
    <source>
        <dbReference type="Proteomes" id="UP001059836"/>
    </source>
</evidence>
<accession>A0ABX6IND4</accession>
<name>A0ABX6IND4_9ACTN</name>